<evidence type="ECO:0000256" key="10">
    <source>
        <dbReference type="ARBA" id="ARBA00022842"/>
    </source>
</evidence>
<dbReference type="GO" id="GO:0009097">
    <property type="term" value="P:isoleucine biosynthetic process"/>
    <property type="evidence" value="ECO:0007669"/>
    <property type="project" value="UniProtKB-UniPathway"/>
</dbReference>
<dbReference type="UniPathway" id="UPA00047">
    <property type="reaction ID" value="UER00055"/>
</dbReference>
<gene>
    <name evidence="18" type="ORF">X929_06345</name>
</gene>
<dbReference type="FunFam" id="3.40.50.970:FF:000016">
    <property type="entry name" value="Acetolactate synthase"/>
    <property type="match status" value="1"/>
</dbReference>
<comment type="pathway">
    <text evidence="1 14">Amino-acid biosynthesis; L-isoleucine biosynthesis; L-isoleucine from 2-oxobutanoate: step 1/4.</text>
</comment>
<keyword evidence="12 14" id="KW-0100">Branched-chain amino acid biosynthesis</keyword>
<dbReference type="InterPro" id="IPR029061">
    <property type="entry name" value="THDP-binding"/>
</dbReference>
<dbReference type="FunFam" id="3.40.50.970:FF:000007">
    <property type="entry name" value="Acetolactate synthase"/>
    <property type="match status" value="1"/>
</dbReference>
<comment type="catalytic activity">
    <reaction evidence="13 14">
        <text>2 pyruvate + H(+) = (2S)-2-acetolactate + CO2</text>
        <dbReference type="Rhea" id="RHEA:25249"/>
        <dbReference type="ChEBI" id="CHEBI:15361"/>
        <dbReference type="ChEBI" id="CHEBI:15378"/>
        <dbReference type="ChEBI" id="CHEBI:16526"/>
        <dbReference type="ChEBI" id="CHEBI:58476"/>
        <dbReference type="EC" id="2.2.1.6"/>
    </reaction>
</comment>
<dbReference type="RefSeq" id="WP_103067162.1">
    <property type="nucleotide sequence ID" value="NZ_AZRL01000016.1"/>
</dbReference>
<comment type="cofactor">
    <cofactor evidence="14">
        <name>Mg(2+)</name>
        <dbReference type="ChEBI" id="CHEBI:18420"/>
    </cofactor>
    <text evidence="14">Binds 1 Mg(2+) ion per subunit.</text>
</comment>
<organism evidence="18 19">
    <name type="scientific">Petrotoga olearia DSM 13574</name>
    <dbReference type="NCBI Taxonomy" id="1122955"/>
    <lineage>
        <taxon>Bacteria</taxon>
        <taxon>Thermotogati</taxon>
        <taxon>Thermotogota</taxon>
        <taxon>Thermotogae</taxon>
        <taxon>Petrotogales</taxon>
        <taxon>Petrotogaceae</taxon>
        <taxon>Petrotoga</taxon>
    </lineage>
</organism>
<proteinExistence type="inferred from homology"/>
<evidence type="ECO:0000256" key="3">
    <source>
        <dbReference type="ARBA" id="ARBA00007812"/>
    </source>
</evidence>
<comment type="cofactor">
    <cofactor evidence="14">
        <name>thiamine diphosphate</name>
        <dbReference type="ChEBI" id="CHEBI:58937"/>
    </cofactor>
    <text evidence="14">Binds 1 thiamine pyrophosphate per subunit.</text>
</comment>
<dbReference type="InterPro" id="IPR012000">
    <property type="entry name" value="Thiamin_PyroP_enz_cen_dom"/>
</dbReference>
<dbReference type="PANTHER" id="PTHR18968:SF13">
    <property type="entry name" value="ACETOLACTATE SYNTHASE CATALYTIC SUBUNIT, MITOCHONDRIAL"/>
    <property type="match status" value="1"/>
</dbReference>
<name>A0A2K1NZZ4_9BACT</name>
<dbReference type="GO" id="GO:0009099">
    <property type="term" value="P:L-valine biosynthetic process"/>
    <property type="evidence" value="ECO:0007669"/>
    <property type="project" value="UniProtKB-UniPathway"/>
</dbReference>
<evidence type="ECO:0000256" key="4">
    <source>
        <dbReference type="ARBA" id="ARBA00013145"/>
    </source>
</evidence>
<dbReference type="CDD" id="cd07035">
    <property type="entry name" value="TPP_PYR_POX_like"/>
    <property type="match status" value="1"/>
</dbReference>
<evidence type="ECO:0000256" key="7">
    <source>
        <dbReference type="ARBA" id="ARBA00022679"/>
    </source>
</evidence>
<dbReference type="Proteomes" id="UP000236434">
    <property type="component" value="Unassembled WGS sequence"/>
</dbReference>
<reference evidence="18 19" key="1">
    <citation type="submission" date="2013-12" db="EMBL/GenBank/DDBJ databases">
        <title>Comparative genomics of Petrotoga isolates.</title>
        <authorList>
            <person name="Nesbo C.L."/>
            <person name="Charchuk R."/>
            <person name="Chow K."/>
        </authorList>
    </citation>
    <scope>NUCLEOTIDE SEQUENCE [LARGE SCALE GENOMIC DNA]</scope>
    <source>
        <strain evidence="18 19">DSM 13574</strain>
    </source>
</reference>
<dbReference type="SUPFAM" id="SSF52467">
    <property type="entry name" value="DHS-like NAD/FAD-binding domain"/>
    <property type="match status" value="1"/>
</dbReference>
<keyword evidence="11 14" id="KW-0786">Thiamine pyrophosphate</keyword>
<dbReference type="InterPro" id="IPR011766">
    <property type="entry name" value="TPP_enzyme_TPP-bd"/>
</dbReference>
<dbReference type="CDD" id="cd02015">
    <property type="entry name" value="TPP_AHAS"/>
    <property type="match status" value="1"/>
</dbReference>
<dbReference type="GO" id="GO:0003984">
    <property type="term" value="F:acetolactate synthase activity"/>
    <property type="evidence" value="ECO:0007669"/>
    <property type="project" value="UniProtKB-EC"/>
</dbReference>
<keyword evidence="5 14" id="KW-0028">Amino-acid biosynthesis</keyword>
<dbReference type="Pfam" id="PF02776">
    <property type="entry name" value="TPP_enzyme_N"/>
    <property type="match status" value="1"/>
</dbReference>
<dbReference type="EC" id="2.2.1.6" evidence="4 14"/>
<evidence type="ECO:0000259" key="15">
    <source>
        <dbReference type="Pfam" id="PF00205"/>
    </source>
</evidence>
<evidence type="ECO:0000259" key="17">
    <source>
        <dbReference type="Pfam" id="PF02776"/>
    </source>
</evidence>
<dbReference type="OrthoDB" id="4494979at2"/>
<evidence type="ECO:0000256" key="14">
    <source>
        <dbReference type="RuleBase" id="RU003591"/>
    </source>
</evidence>
<evidence type="ECO:0000256" key="1">
    <source>
        <dbReference type="ARBA" id="ARBA00004974"/>
    </source>
</evidence>
<keyword evidence="7 14" id="KW-0808">Transferase</keyword>
<dbReference type="PANTHER" id="PTHR18968">
    <property type="entry name" value="THIAMINE PYROPHOSPHATE ENZYMES"/>
    <property type="match status" value="1"/>
</dbReference>
<evidence type="ECO:0000256" key="11">
    <source>
        <dbReference type="ARBA" id="ARBA00023052"/>
    </source>
</evidence>
<feature type="domain" description="Thiamine pyrophosphate enzyme N-terminal TPP-binding" evidence="17">
    <location>
        <begin position="5"/>
        <end position="117"/>
    </location>
</feature>
<keyword evidence="6" id="KW-0285">Flavoprotein</keyword>
<comment type="similarity">
    <text evidence="3 14">Belongs to the TPP enzyme family.</text>
</comment>
<evidence type="ECO:0000313" key="19">
    <source>
        <dbReference type="Proteomes" id="UP000236434"/>
    </source>
</evidence>
<sequence>MPIHSGARIFVESLLREKVEVVFGYPGGKVIPLYDELYDAPIRHILVRHEQGAAHAADGYARSTGKVGVCIATSGPGATNLVTGLATAYMDSVPVVAFTGQAPTSLIGTDSFQEIDIRGITLPITKHNYMVTNVKDLAKTIKEAFYIARTGRPGPVLVDLPVDVLKSHADFIYPKNVNLPGYQPTYEGNYMQIKMAAEAINTSQRPVIFAGGGVINSNASEQLTNMAIRGRIPVVTSLMGLGSFPEDHELSLKMLGMHGTMYANYAISEADLIIGVGVRFDDRVTGKLETFAPHAKVIHIDIDPAEINKNVKVHIPIVGNVKNVLDKLIPLIKTVEREEWLEQIKEWKKQYPLNYEFDDNSIKPQYLIEKLDELCDENTVIVTEVGQNQMWAAQYIHFSKPRSFITSGGLGTMGYGLPASVGAQVGNPHKTVINISGDGSFQMNLQELATISSNKLPVKIIILNNGTLGMVRQWQKLFFDERYSATILDNPDFVKLGEAYGIKSLRIEQTNDVEIALKEALNYNGPVLMDVIIPQDENVFPMVPEGASIKEMMDLKKTKREKEKQGEVA</sequence>
<evidence type="ECO:0000256" key="5">
    <source>
        <dbReference type="ARBA" id="ARBA00022605"/>
    </source>
</evidence>
<comment type="caution">
    <text evidence="18">The sequence shown here is derived from an EMBL/GenBank/DDBJ whole genome shotgun (WGS) entry which is preliminary data.</text>
</comment>
<evidence type="ECO:0000256" key="9">
    <source>
        <dbReference type="ARBA" id="ARBA00022827"/>
    </source>
</evidence>
<evidence type="ECO:0000256" key="2">
    <source>
        <dbReference type="ARBA" id="ARBA00005025"/>
    </source>
</evidence>
<dbReference type="AlphaFoldDB" id="A0A2K1NZZ4"/>
<dbReference type="GO" id="GO:0000287">
    <property type="term" value="F:magnesium ion binding"/>
    <property type="evidence" value="ECO:0007669"/>
    <property type="project" value="UniProtKB-UniRule"/>
</dbReference>
<dbReference type="FunFam" id="3.40.50.1220:FF:000008">
    <property type="entry name" value="Acetolactate synthase"/>
    <property type="match status" value="1"/>
</dbReference>
<dbReference type="EMBL" id="AZRL01000016">
    <property type="protein sequence ID" value="PNR96103.1"/>
    <property type="molecule type" value="Genomic_DNA"/>
</dbReference>
<dbReference type="InterPro" id="IPR000399">
    <property type="entry name" value="TPP-bd_CS"/>
</dbReference>
<keyword evidence="10 14" id="KW-0460">Magnesium</keyword>
<evidence type="ECO:0000259" key="16">
    <source>
        <dbReference type="Pfam" id="PF02775"/>
    </source>
</evidence>
<protein>
    <recommendedName>
        <fullName evidence="4 14">Acetolactate synthase</fullName>
        <ecNumber evidence="4 14">2.2.1.6</ecNumber>
    </recommendedName>
</protein>
<dbReference type="NCBIfam" id="NF006524">
    <property type="entry name" value="PRK08978.1"/>
    <property type="match status" value="1"/>
</dbReference>
<dbReference type="InterPro" id="IPR012001">
    <property type="entry name" value="Thiamin_PyroP_enz_TPP-bd_dom"/>
</dbReference>
<comment type="pathway">
    <text evidence="2 14">Amino-acid biosynthesis; L-valine biosynthesis; L-valine from pyruvate: step 1/4.</text>
</comment>
<evidence type="ECO:0000256" key="12">
    <source>
        <dbReference type="ARBA" id="ARBA00023304"/>
    </source>
</evidence>
<keyword evidence="8 14" id="KW-0479">Metal-binding</keyword>
<dbReference type="InterPro" id="IPR039368">
    <property type="entry name" value="AHAS_TPP"/>
</dbReference>
<evidence type="ECO:0000256" key="13">
    <source>
        <dbReference type="ARBA" id="ARBA00048670"/>
    </source>
</evidence>
<feature type="domain" description="Thiamine pyrophosphate enzyme central" evidence="15">
    <location>
        <begin position="193"/>
        <end position="328"/>
    </location>
</feature>
<evidence type="ECO:0000256" key="8">
    <source>
        <dbReference type="ARBA" id="ARBA00022723"/>
    </source>
</evidence>
<keyword evidence="9" id="KW-0274">FAD</keyword>
<dbReference type="GO" id="GO:0005948">
    <property type="term" value="C:acetolactate synthase complex"/>
    <property type="evidence" value="ECO:0007669"/>
    <property type="project" value="TreeGrafter"/>
</dbReference>
<dbReference type="InterPro" id="IPR045229">
    <property type="entry name" value="TPP_enz"/>
</dbReference>
<accession>A0A2K1NZZ4</accession>
<dbReference type="InterPro" id="IPR012846">
    <property type="entry name" value="Acetolactate_synth_lsu"/>
</dbReference>
<dbReference type="NCBIfam" id="TIGR00118">
    <property type="entry name" value="acolac_lg"/>
    <property type="match status" value="1"/>
</dbReference>
<dbReference type="InterPro" id="IPR029035">
    <property type="entry name" value="DHS-like_NAD/FAD-binding_dom"/>
</dbReference>
<dbReference type="UniPathway" id="UPA00049">
    <property type="reaction ID" value="UER00059"/>
</dbReference>
<feature type="domain" description="Thiamine pyrophosphate enzyme TPP-binding" evidence="16">
    <location>
        <begin position="385"/>
        <end position="531"/>
    </location>
</feature>
<evidence type="ECO:0000256" key="6">
    <source>
        <dbReference type="ARBA" id="ARBA00022630"/>
    </source>
</evidence>
<dbReference type="SUPFAM" id="SSF52518">
    <property type="entry name" value="Thiamin diphosphate-binding fold (THDP-binding)"/>
    <property type="match status" value="2"/>
</dbReference>
<dbReference type="GO" id="GO:0050660">
    <property type="term" value="F:flavin adenine dinucleotide binding"/>
    <property type="evidence" value="ECO:0007669"/>
    <property type="project" value="InterPro"/>
</dbReference>
<dbReference type="Pfam" id="PF02775">
    <property type="entry name" value="TPP_enzyme_C"/>
    <property type="match status" value="1"/>
</dbReference>
<dbReference type="Pfam" id="PF00205">
    <property type="entry name" value="TPP_enzyme_M"/>
    <property type="match status" value="1"/>
</dbReference>
<dbReference type="Gene3D" id="3.40.50.1220">
    <property type="entry name" value="TPP-binding domain"/>
    <property type="match status" value="1"/>
</dbReference>
<dbReference type="PROSITE" id="PS00187">
    <property type="entry name" value="TPP_ENZYMES"/>
    <property type="match status" value="1"/>
</dbReference>
<dbReference type="Gene3D" id="3.40.50.970">
    <property type="match status" value="2"/>
</dbReference>
<dbReference type="GO" id="GO:0030976">
    <property type="term" value="F:thiamine pyrophosphate binding"/>
    <property type="evidence" value="ECO:0007669"/>
    <property type="project" value="UniProtKB-UniRule"/>
</dbReference>
<evidence type="ECO:0000313" key="18">
    <source>
        <dbReference type="EMBL" id="PNR96103.1"/>
    </source>
</evidence>